<dbReference type="InterPro" id="IPR012156">
    <property type="entry name" value="Cold_shock_CspA"/>
</dbReference>
<sequence length="69" mass="7847">MDGTVKWFNSAKGFGFLAGDDGSDCFVHFSVIEMDGYKTIRKGDRVRFEMRAHEGRLRATQCKLIQGEE</sequence>
<keyword evidence="2" id="KW-0963">Cytoplasm</keyword>
<evidence type="ECO:0000256" key="2">
    <source>
        <dbReference type="ARBA" id="ARBA00022490"/>
    </source>
</evidence>
<dbReference type="InterPro" id="IPR011129">
    <property type="entry name" value="CSD"/>
</dbReference>
<dbReference type="SUPFAM" id="SSF50249">
    <property type="entry name" value="Nucleic acid-binding proteins"/>
    <property type="match status" value="1"/>
</dbReference>
<dbReference type="PRINTS" id="PR00050">
    <property type="entry name" value="COLDSHOCK"/>
</dbReference>
<evidence type="ECO:0000256" key="5">
    <source>
        <dbReference type="ARBA" id="ARBA00023159"/>
    </source>
</evidence>
<evidence type="ECO:0000256" key="3">
    <source>
        <dbReference type="ARBA" id="ARBA00023015"/>
    </source>
</evidence>
<proteinExistence type="predicted"/>
<dbReference type="SMART" id="SM00357">
    <property type="entry name" value="CSP"/>
    <property type="match status" value="1"/>
</dbReference>
<dbReference type="Pfam" id="PF00313">
    <property type="entry name" value="CSD"/>
    <property type="match status" value="1"/>
</dbReference>
<comment type="caution">
    <text evidence="8">The sequence shown here is derived from an EMBL/GenBank/DDBJ whole genome shotgun (WGS) entry which is preliminary data.</text>
</comment>
<keyword evidence="3" id="KW-0805">Transcription regulation</keyword>
<evidence type="ECO:0000256" key="4">
    <source>
        <dbReference type="ARBA" id="ARBA00023125"/>
    </source>
</evidence>
<dbReference type="EMBL" id="BARS01020134">
    <property type="protein sequence ID" value="GAG03759.1"/>
    <property type="molecule type" value="Genomic_DNA"/>
</dbReference>
<evidence type="ECO:0000256" key="1">
    <source>
        <dbReference type="ARBA" id="ARBA00004496"/>
    </source>
</evidence>
<comment type="subcellular location">
    <subcellularLocation>
        <location evidence="1">Cytoplasm</location>
    </subcellularLocation>
</comment>
<organism evidence="8">
    <name type="scientific">marine sediment metagenome</name>
    <dbReference type="NCBI Taxonomy" id="412755"/>
    <lineage>
        <taxon>unclassified sequences</taxon>
        <taxon>metagenomes</taxon>
        <taxon>ecological metagenomes</taxon>
    </lineage>
</organism>
<dbReference type="PIRSF" id="PIRSF002599">
    <property type="entry name" value="Cold_shock_A"/>
    <property type="match status" value="1"/>
</dbReference>
<gene>
    <name evidence="8" type="ORF">S01H1_32513</name>
</gene>
<dbReference type="PROSITE" id="PS51857">
    <property type="entry name" value="CSD_2"/>
    <property type="match status" value="1"/>
</dbReference>
<dbReference type="AlphaFoldDB" id="X0UD99"/>
<accession>X0UD99</accession>
<evidence type="ECO:0000256" key="6">
    <source>
        <dbReference type="ARBA" id="ARBA00023163"/>
    </source>
</evidence>
<dbReference type="InterPro" id="IPR012340">
    <property type="entry name" value="NA-bd_OB-fold"/>
</dbReference>
<dbReference type="CDD" id="cd04458">
    <property type="entry name" value="CSP_CDS"/>
    <property type="match status" value="1"/>
</dbReference>
<dbReference type="PANTHER" id="PTHR46565">
    <property type="entry name" value="COLD SHOCK DOMAIN PROTEIN 2"/>
    <property type="match status" value="1"/>
</dbReference>
<dbReference type="InterPro" id="IPR002059">
    <property type="entry name" value="CSP_DNA-bd"/>
</dbReference>
<name>X0UD99_9ZZZZ</name>
<keyword evidence="6" id="KW-0804">Transcription</keyword>
<feature type="domain" description="CSD" evidence="7">
    <location>
        <begin position="1"/>
        <end position="64"/>
    </location>
</feature>
<protein>
    <recommendedName>
        <fullName evidence="7">CSD domain-containing protein</fullName>
    </recommendedName>
</protein>
<dbReference type="Gene3D" id="2.40.50.140">
    <property type="entry name" value="Nucleic acid-binding proteins"/>
    <property type="match status" value="1"/>
</dbReference>
<dbReference type="GO" id="GO:0003677">
    <property type="term" value="F:DNA binding"/>
    <property type="evidence" value="ECO:0007669"/>
    <property type="project" value="UniProtKB-KW"/>
</dbReference>
<evidence type="ECO:0000313" key="8">
    <source>
        <dbReference type="EMBL" id="GAG03759.1"/>
    </source>
</evidence>
<reference evidence="8" key="1">
    <citation type="journal article" date="2014" name="Front. Microbiol.">
        <title>High frequency of phylogenetically diverse reductive dehalogenase-homologous genes in deep subseafloor sedimentary metagenomes.</title>
        <authorList>
            <person name="Kawai M."/>
            <person name="Futagami T."/>
            <person name="Toyoda A."/>
            <person name="Takaki Y."/>
            <person name="Nishi S."/>
            <person name="Hori S."/>
            <person name="Arai W."/>
            <person name="Tsubouchi T."/>
            <person name="Morono Y."/>
            <person name="Uchiyama I."/>
            <person name="Ito T."/>
            <person name="Fujiyama A."/>
            <person name="Inagaki F."/>
            <person name="Takami H."/>
        </authorList>
    </citation>
    <scope>NUCLEOTIDE SEQUENCE</scope>
    <source>
        <strain evidence="8">Expedition CK06-06</strain>
    </source>
</reference>
<keyword evidence="5" id="KW-0010">Activator</keyword>
<keyword evidence="4" id="KW-0238">DNA-binding</keyword>
<dbReference type="PANTHER" id="PTHR46565:SF20">
    <property type="entry name" value="COLD SHOCK DOMAIN-CONTAINING PROTEIN 4"/>
    <property type="match status" value="1"/>
</dbReference>
<evidence type="ECO:0000259" key="7">
    <source>
        <dbReference type="PROSITE" id="PS51857"/>
    </source>
</evidence>
<dbReference type="GO" id="GO:0005737">
    <property type="term" value="C:cytoplasm"/>
    <property type="evidence" value="ECO:0007669"/>
    <property type="project" value="UniProtKB-SubCell"/>
</dbReference>